<reference evidence="2" key="1">
    <citation type="submission" date="2025-08" db="UniProtKB">
        <authorList>
            <consortium name="RefSeq"/>
        </authorList>
    </citation>
    <scope>IDENTIFICATION</scope>
</reference>
<proteinExistence type="predicted"/>
<name>A0A6P5SFB6_PRUAV</name>
<dbReference type="GeneID" id="110755606"/>
<dbReference type="Gene3D" id="3.30.70.100">
    <property type="match status" value="1"/>
</dbReference>
<sequence length="128" mass="14124">MKQKVVIKLSVHDEKSRAKAMKAAVGVDDMYILYTGVNSASLQQDKDLIEVTGEGIDVVLLTTQLRKSLKYAEVVSVNPVEEKKIEENQDKGKNKEPEATIQYLMGCPPPQCICAPCPPYQDSSCPIL</sequence>
<evidence type="ECO:0000313" key="1">
    <source>
        <dbReference type="Proteomes" id="UP000515124"/>
    </source>
</evidence>
<organism evidence="1 2">
    <name type="scientific">Prunus avium</name>
    <name type="common">Cherry</name>
    <name type="synonym">Cerasus avium</name>
    <dbReference type="NCBI Taxonomy" id="42229"/>
    <lineage>
        <taxon>Eukaryota</taxon>
        <taxon>Viridiplantae</taxon>
        <taxon>Streptophyta</taxon>
        <taxon>Embryophyta</taxon>
        <taxon>Tracheophyta</taxon>
        <taxon>Spermatophyta</taxon>
        <taxon>Magnoliopsida</taxon>
        <taxon>eudicotyledons</taxon>
        <taxon>Gunneridae</taxon>
        <taxon>Pentapetalae</taxon>
        <taxon>rosids</taxon>
        <taxon>fabids</taxon>
        <taxon>Rosales</taxon>
        <taxon>Rosaceae</taxon>
        <taxon>Amygdaloideae</taxon>
        <taxon>Amygdaleae</taxon>
        <taxon>Prunus</taxon>
    </lineage>
</organism>
<dbReference type="Proteomes" id="UP000515124">
    <property type="component" value="Unplaced"/>
</dbReference>
<dbReference type="InterPro" id="IPR044296">
    <property type="entry name" value="HIPP46"/>
</dbReference>
<accession>A0A6P5SFB6</accession>
<evidence type="ECO:0000313" key="2">
    <source>
        <dbReference type="RefSeq" id="XP_021812523.1"/>
    </source>
</evidence>
<dbReference type="KEGG" id="pavi:110755606"/>
<protein>
    <submittedName>
        <fullName evidence="2">Uncharacterized protein LOC110755606 isoform X1</fullName>
    </submittedName>
</protein>
<gene>
    <name evidence="2" type="primary">LOC110755606</name>
</gene>
<dbReference type="RefSeq" id="XP_021812523.1">
    <property type="nucleotide sequence ID" value="XM_021956831.1"/>
</dbReference>
<dbReference type="AlphaFoldDB" id="A0A6P5SFB6"/>
<keyword evidence="1" id="KW-1185">Reference proteome</keyword>
<dbReference type="PANTHER" id="PTHR46371">
    <property type="entry name" value="OS04G0464100 PROTEIN"/>
    <property type="match status" value="1"/>
</dbReference>